<dbReference type="Proteomes" id="UP000510886">
    <property type="component" value="Chromosome"/>
</dbReference>
<dbReference type="AlphaFoldDB" id="A0A7H9EJY7"/>
<dbReference type="KEGG" id="lsw:GTO87_05060"/>
<reference evidence="1 2" key="1">
    <citation type="submission" date="2020-01" db="EMBL/GenBank/DDBJ databases">
        <title>Complete and circular genome sequences of six lactobacillus isolates from horses.</title>
        <authorList>
            <person name="Hassan H.M."/>
        </authorList>
    </citation>
    <scope>NUCLEOTIDE SEQUENCE [LARGE SCALE GENOMIC DNA]</scope>
    <source>
        <strain evidence="1 2">1A</strain>
    </source>
</reference>
<keyword evidence="1" id="KW-0540">Nuclease</keyword>
<keyword evidence="1" id="KW-0378">Hydrolase</keyword>
<dbReference type="GO" id="GO:0004527">
    <property type="term" value="F:exonuclease activity"/>
    <property type="evidence" value="ECO:0007669"/>
    <property type="project" value="UniProtKB-KW"/>
</dbReference>
<gene>
    <name evidence="1" type="ORF">GTO87_05060</name>
</gene>
<dbReference type="EMBL" id="CP047418">
    <property type="protein sequence ID" value="QLL78030.1"/>
    <property type="molecule type" value="Genomic_DNA"/>
</dbReference>
<protein>
    <submittedName>
        <fullName evidence="1">Exonuclease SbcC</fullName>
    </submittedName>
</protein>
<proteinExistence type="predicted"/>
<keyword evidence="1" id="KW-0269">Exonuclease</keyword>
<organism evidence="1 2">
    <name type="scientific">Ligilactobacillus saerimneri</name>
    <dbReference type="NCBI Taxonomy" id="228229"/>
    <lineage>
        <taxon>Bacteria</taxon>
        <taxon>Bacillati</taxon>
        <taxon>Bacillota</taxon>
        <taxon>Bacilli</taxon>
        <taxon>Lactobacillales</taxon>
        <taxon>Lactobacillaceae</taxon>
        <taxon>Ligilactobacillus</taxon>
    </lineage>
</organism>
<evidence type="ECO:0000313" key="1">
    <source>
        <dbReference type="EMBL" id="QLL78030.1"/>
    </source>
</evidence>
<accession>A0A7H9EJY7</accession>
<evidence type="ECO:0000313" key="2">
    <source>
        <dbReference type="Proteomes" id="UP000510886"/>
    </source>
</evidence>
<sequence>MVNANPEKIMRTGNHEAATNDLLSSLADKMSYLQTLSEAIQRGDDRLVFQLIDNERYAQKVLKAKHSESDDSNEALVTDVHNWIAEFLSKRLIAYLNQVYPFFYFEQTGLGQFDFYFGNWWGRRRFGSLDVINVGFNFDASEYSKLERAFELEKQNKRLNSDEIDALSQTNDHLQDLIDGQAERDQRKAAIRQEIKQLAEERVMPWEVAKQKEHKEELMAELAHLTDLDEQANHSYQTIKDNEKKILALSKEDTLISYEMQSIVAKFGTFDGFEEKNDALYRDYITSLIATGQVGD</sequence>
<name>A0A7H9EJY7_9LACO</name>
<dbReference type="RefSeq" id="WP_180848349.1">
    <property type="nucleotide sequence ID" value="NZ_CALVCX010000048.1"/>
</dbReference>